<dbReference type="Proteomes" id="UP001141806">
    <property type="component" value="Unassembled WGS sequence"/>
</dbReference>
<feature type="region of interest" description="Disordered" evidence="1">
    <location>
        <begin position="1"/>
        <end position="21"/>
    </location>
</feature>
<feature type="compositionally biased region" description="Low complexity" evidence="1">
    <location>
        <begin position="1"/>
        <end position="10"/>
    </location>
</feature>
<sequence>MKSAASPSRRSSLRRIRQRKQCLQSDEVPTYRGVQRQRFLFGLVKSVAFGDGNVFTAHQDYKIQDSSLGDNAHETAPACGDASHRQGSVTPFCAAKELRLRQASQETALVKGISGTSRKPNWRNQLSSDGAFAGERIWNCRGCVK</sequence>
<comment type="caution">
    <text evidence="2">The sequence shown here is derived from an EMBL/GenBank/DDBJ whole genome shotgun (WGS) entry which is preliminary data.</text>
</comment>
<reference evidence="2" key="1">
    <citation type="journal article" date="2023" name="Plant J.">
        <title>The genome of the king protea, Protea cynaroides.</title>
        <authorList>
            <person name="Chang J."/>
            <person name="Duong T.A."/>
            <person name="Schoeman C."/>
            <person name="Ma X."/>
            <person name="Roodt D."/>
            <person name="Barker N."/>
            <person name="Li Z."/>
            <person name="Van de Peer Y."/>
            <person name="Mizrachi E."/>
        </authorList>
    </citation>
    <scope>NUCLEOTIDE SEQUENCE</scope>
    <source>
        <tissue evidence="2">Young leaves</tissue>
    </source>
</reference>
<organism evidence="2 3">
    <name type="scientific">Protea cynaroides</name>
    <dbReference type="NCBI Taxonomy" id="273540"/>
    <lineage>
        <taxon>Eukaryota</taxon>
        <taxon>Viridiplantae</taxon>
        <taxon>Streptophyta</taxon>
        <taxon>Embryophyta</taxon>
        <taxon>Tracheophyta</taxon>
        <taxon>Spermatophyta</taxon>
        <taxon>Magnoliopsida</taxon>
        <taxon>Proteales</taxon>
        <taxon>Proteaceae</taxon>
        <taxon>Protea</taxon>
    </lineage>
</organism>
<evidence type="ECO:0000313" key="2">
    <source>
        <dbReference type="EMBL" id="KAJ4976502.1"/>
    </source>
</evidence>
<protein>
    <submittedName>
        <fullName evidence="2">Uncharacterized protein</fullName>
    </submittedName>
</protein>
<proteinExistence type="predicted"/>
<accession>A0A9Q0KTN6</accession>
<name>A0A9Q0KTN6_9MAGN</name>
<dbReference type="AlphaFoldDB" id="A0A9Q0KTN6"/>
<dbReference type="EMBL" id="JAMYWD010000003">
    <property type="protein sequence ID" value="KAJ4976502.1"/>
    <property type="molecule type" value="Genomic_DNA"/>
</dbReference>
<gene>
    <name evidence="2" type="ORF">NE237_001608</name>
</gene>
<evidence type="ECO:0000256" key="1">
    <source>
        <dbReference type="SAM" id="MobiDB-lite"/>
    </source>
</evidence>
<keyword evidence="3" id="KW-1185">Reference proteome</keyword>
<evidence type="ECO:0000313" key="3">
    <source>
        <dbReference type="Proteomes" id="UP001141806"/>
    </source>
</evidence>
<feature type="compositionally biased region" description="Basic residues" evidence="1">
    <location>
        <begin position="11"/>
        <end position="20"/>
    </location>
</feature>